<gene>
    <name evidence="2" type="ORF">ACFOPQ_18910</name>
</gene>
<dbReference type="PANTHER" id="PTHR13887:SF41">
    <property type="entry name" value="THIOREDOXIN SUPERFAMILY PROTEIN"/>
    <property type="match status" value="1"/>
</dbReference>
<dbReference type="RefSeq" id="WP_380080774.1">
    <property type="nucleotide sequence ID" value="NZ_JBHRZF010000216.1"/>
</dbReference>
<dbReference type="InterPro" id="IPR001853">
    <property type="entry name" value="DSBA-like_thioredoxin_dom"/>
</dbReference>
<dbReference type="Proteomes" id="UP001595748">
    <property type="component" value="Unassembled WGS sequence"/>
</dbReference>
<keyword evidence="3" id="KW-1185">Reference proteome</keyword>
<name>A0ABV8AAX0_9DEIO</name>
<evidence type="ECO:0000313" key="3">
    <source>
        <dbReference type="Proteomes" id="UP001595748"/>
    </source>
</evidence>
<dbReference type="SUPFAM" id="SSF52833">
    <property type="entry name" value="Thioredoxin-like"/>
    <property type="match status" value="1"/>
</dbReference>
<reference evidence="3" key="1">
    <citation type="journal article" date="2019" name="Int. J. Syst. Evol. Microbiol.">
        <title>The Global Catalogue of Microorganisms (GCM) 10K type strain sequencing project: providing services to taxonomists for standard genome sequencing and annotation.</title>
        <authorList>
            <consortium name="The Broad Institute Genomics Platform"/>
            <consortium name="The Broad Institute Genome Sequencing Center for Infectious Disease"/>
            <person name="Wu L."/>
            <person name="Ma J."/>
        </authorList>
    </citation>
    <scope>NUCLEOTIDE SEQUENCE [LARGE SCALE GENOMIC DNA]</scope>
    <source>
        <strain evidence="3">CCTCC AB 2013263</strain>
    </source>
</reference>
<sequence length="217" mass="24710">MTEVFFDFLCPYAWRGVELAAVLRGQGEPFRLRFYSLVEGNHPDNAKELNWKLTDQPTDQPTDAEGGEGYMSYQRPSLGAFLAAQAASQQGEEKAWAFTLALYRAHHEQKKELNEDTFVQAARDAGVDLTRWTKDRADETGLRAALRREFDDAREIGVFGTPTFVLPGGEAAYYRFENLTRDPDRARQHWTLFQNVLHSDAGIGTIKRAKNRPPRKQ</sequence>
<accession>A0ABV8AAX0</accession>
<dbReference type="Pfam" id="PF01323">
    <property type="entry name" value="DSBA"/>
    <property type="match status" value="1"/>
</dbReference>
<proteinExistence type="predicted"/>
<feature type="domain" description="DSBA-like thioredoxin" evidence="1">
    <location>
        <begin position="3"/>
        <end position="170"/>
    </location>
</feature>
<dbReference type="PANTHER" id="PTHR13887">
    <property type="entry name" value="GLUTATHIONE S-TRANSFERASE KAPPA"/>
    <property type="match status" value="1"/>
</dbReference>
<dbReference type="EMBL" id="JBHRZF010000216">
    <property type="protein sequence ID" value="MFC3862839.1"/>
    <property type="molecule type" value="Genomic_DNA"/>
</dbReference>
<organism evidence="2 3">
    <name type="scientific">Deinococcus antarcticus</name>
    <dbReference type="NCBI Taxonomy" id="1298767"/>
    <lineage>
        <taxon>Bacteria</taxon>
        <taxon>Thermotogati</taxon>
        <taxon>Deinococcota</taxon>
        <taxon>Deinococci</taxon>
        <taxon>Deinococcales</taxon>
        <taxon>Deinococcaceae</taxon>
        <taxon>Deinococcus</taxon>
    </lineage>
</organism>
<evidence type="ECO:0000313" key="2">
    <source>
        <dbReference type="EMBL" id="MFC3862839.1"/>
    </source>
</evidence>
<dbReference type="InterPro" id="IPR036249">
    <property type="entry name" value="Thioredoxin-like_sf"/>
</dbReference>
<dbReference type="Gene3D" id="3.40.30.10">
    <property type="entry name" value="Glutaredoxin"/>
    <property type="match status" value="1"/>
</dbReference>
<evidence type="ECO:0000259" key="1">
    <source>
        <dbReference type="Pfam" id="PF01323"/>
    </source>
</evidence>
<protein>
    <submittedName>
        <fullName evidence="2">DsbA family protein</fullName>
    </submittedName>
</protein>
<comment type="caution">
    <text evidence="2">The sequence shown here is derived from an EMBL/GenBank/DDBJ whole genome shotgun (WGS) entry which is preliminary data.</text>
</comment>